<dbReference type="OrthoDB" id="1524077at2"/>
<dbReference type="GO" id="GO:0003677">
    <property type="term" value="F:DNA binding"/>
    <property type="evidence" value="ECO:0007669"/>
    <property type="project" value="InterPro"/>
</dbReference>
<dbReference type="NCBIfam" id="TIGR02985">
    <property type="entry name" value="Sig70_bacteroi1"/>
    <property type="match status" value="1"/>
</dbReference>
<dbReference type="SUPFAM" id="SSF88659">
    <property type="entry name" value="Sigma3 and sigma4 domains of RNA polymerase sigma factors"/>
    <property type="match status" value="1"/>
</dbReference>
<evidence type="ECO:0000256" key="1">
    <source>
        <dbReference type="ARBA" id="ARBA00010641"/>
    </source>
</evidence>
<evidence type="ECO:0000256" key="2">
    <source>
        <dbReference type="ARBA" id="ARBA00023015"/>
    </source>
</evidence>
<dbReference type="GO" id="GO:0006352">
    <property type="term" value="P:DNA-templated transcription initiation"/>
    <property type="evidence" value="ECO:0007669"/>
    <property type="project" value="InterPro"/>
</dbReference>
<keyword evidence="8" id="KW-1185">Reference proteome</keyword>
<proteinExistence type="inferred from homology"/>
<protein>
    <submittedName>
        <fullName evidence="7">RNA polymerase sigma-70 factor, ECF subfamily</fullName>
    </submittedName>
</protein>
<dbReference type="Proteomes" id="UP000199310">
    <property type="component" value="Unassembled WGS sequence"/>
</dbReference>
<dbReference type="Pfam" id="PF04542">
    <property type="entry name" value="Sigma70_r2"/>
    <property type="match status" value="1"/>
</dbReference>
<dbReference type="EMBL" id="FOJG01000002">
    <property type="protein sequence ID" value="SEW51615.1"/>
    <property type="molecule type" value="Genomic_DNA"/>
</dbReference>
<dbReference type="InterPro" id="IPR039425">
    <property type="entry name" value="RNA_pol_sigma-70-like"/>
</dbReference>
<dbReference type="GO" id="GO:0016987">
    <property type="term" value="F:sigma factor activity"/>
    <property type="evidence" value="ECO:0007669"/>
    <property type="project" value="UniProtKB-KW"/>
</dbReference>
<dbReference type="InterPro" id="IPR013325">
    <property type="entry name" value="RNA_pol_sigma_r2"/>
</dbReference>
<evidence type="ECO:0000256" key="3">
    <source>
        <dbReference type="ARBA" id="ARBA00023082"/>
    </source>
</evidence>
<evidence type="ECO:0000259" key="5">
    <source>
        <dbReference type="Pfam" id="PF04542"/>
    </source>
</evidence>
<name>A0A1I0S7C1_9BACT</name>
<dbReference type="SUPFAM" id="SSF88946">
    <property type="entry name" value="Sigma2 domain of RNA polymerase sigma factors"/>
    <property type="match status" value="1"/>
</dbReference>
<feature type="domain" description="RNA polymerase sigma-70 region 2" evidence="5">
    <location>
        <begin position="25"/>
        <end position="87"/>
    </location>
</feature>
<dbReference type="InterPro" id="IPR014284">
    <property type="entry name" value="RNA_pol_sigma-70_dom"/>
</dbReference>
<dbReference type="InterPro" id="IPR014327">
    <property type="entry name" value="RNA_pol_sigma70_bacteroid"/>
</dbReference>
<evidence type="ECO:0000259" key="6">
    <source>
        <dbReference type="Pfam" id="PF08281"/>
    </source>
</evidence>
<evidence type="ECO:0000313" key="8">
    <source>
        <dbReference type="Proteomes" id="UP000199310"/>
    </source>
</evidence>
<accession>A0A1I0S7C1</accession>
<comment type="similarity">
    <text evidence="1">Belongs to the sigma-70 factor family. ECF subfamily.</text>
</comment>
<dbReference type="RefSeq" id="WP_089898029.1">
    <property type="nucleotide sequence ID" value="NZ_FOJG01000002.1"/>
</dbReference>
<dbReference type="PANTHER" id="PTHR43133">
    <property type="entry name" value="RNA POLYMERASE ECF-TYPE SIGMA FACTO"/>
    <property type="match status" value="1"/>
</dbReference>
<dbReference type="Gene3D" id="1.10.10.10">
    <property type="entry name" value="Winged helix-like DNA-binding domain superfamily/Winged helix DNA-binding domain"/>
    <property type="match status" value="1"/>
</dbReference>
<dbReference type="InterPro" id="IPR013324">
    <property type="entry name" value="RNA_pol_sigma_r3/r4-like"/>
</dbReference>
<dbReference type="NCBIfam" id="TIGR02937">
    <property type="entry name" value="sigma70-ECF"/>
    <property type="match status" value="1"/>
</dbReference>
<dbReference type="Gene3D" id="1.10.1740.10">
    <property type="match status" value="1"/>
</dbReference>
<keyword evidence="3" id="KW-0731">Sigma factor</keyword>
<dbReference type="PANTHER" id="PTHR43133:SF46">
    <property type="entry name" value="RNA POLYMERASE SIGMA-70 FACTOR ECF SUBFAMILY"/>
    <property type="match status" value="1"/>
</dbReference>
<gene>
    <name evidence="7" type="ORF">SAMN04488122_4376</name>
</gene>
<organism evidence="7 8">
    <name type="scientific">Chitinophaga arvensicola</name>
    <dbReference type="NCBI Taxonomy" id="29529"/>
    <lineage>
        <taxon>Bacteria</taxon>
        <taxon>Pseudomonadati</taxon>
        <taxon>Bacteroidota</taxon>
        <taxon>Chitinophagia</taxon>
        <taxon>Chitinophagales</taxon>
        <taxon>Chitinophagaceae</taxon>
        <taxon>Chitinophaga</taxon>
    </lineage>
</organism>
<dbReference type="AlphaFoldDB" id="A0A1I0S7C1"/>
<dbReference type="STRING" id="29529.SAMN04488122_4376"/>
<sequence>MENVLDDHQLLDRIKEGDAEAFRILFERHWEGLYAFAWKRLKSRQDAEDVVQHVFMKIWEHRSARNIQLSIQAYLYRSVYYEVIAALKNIAGGSEEISSVTEYTLPVFSSVLEKLSLADLNELINKEVSNLPERMQQIYKLSREEDYSVKAIAEELNLSEQTVKNQLTMALSRLRKPVFESVLLLLIKDLMFP</sequence>
<dbReference type="InterPro" id="IPR007627">
    <property type="entry name" value="RNA_pol_sigma70_r2"/>
</dbReference>
<dbReference type="InterPro" id="IPR036388">
    <property type="entry name" value="WH-like_DNA-bd_sf"/>
</dbReference>
<keyword evidence="4" id="KW-0804">Transcription</keyword>
<keyword evidence="2" id="KW-0805">Transcription regulation</keyword>
<reference evidence="8" key="1">
    <citation type="submission" date="2016-10" db="EMBL/GenBank/DDBJ databases">
        <authorList>
            <person name="Varghese N."/>
            <person name="Submissions S."/>
        </authorList>
    </citation>
    <scope>NUCLEOTIDE SEQUENCE [LARGE SCALE GENOMIC DNA]</scope>
    <source>
        <strain evidence="8">DSM 3695</strain>
    </source>
</reference>
<dbReference type="Pfam" id="PF08281">
    <property type="entry name" value="Sigma70_r4_2"/>
    <property type="match status" value="1"/>
</dbReference>
<evidence type="ECO:0000256" key="4">
    <source>
        <dbReference type="ARBA" id="ARBA00023163"/>
    </source>
</evidence>
<feature type="domain" description="RNA polymerase sigma factor 70 region 4 type 2" evidence="6">
    <location>
        <begin position="126"/>
        <end position="174"/>
    </location>
</feature>
<dbReference type="InterPro" id="IPR013249">
    <property type="entry name" value="RNA_pol_sigma70_r4_t2"/>
</dbReference>
<evidence type="ECO:0000313" key="7">
    <source>
        <dbReference type="EMBL" id="SEW51615.1"/>
    </source>
</evidence>